<sequence>MISWIHWLTLEVKLKKYVWFKMAVRARQTRKGQTVPNYISSMYPSTVAYGFNQEFKSVLITYPLTFSSYTKPMINARVVTKWSLAEILMIL</sequence>
<gene>
    <name evidence="1" type="ORF">T05_4523</name>
</gene>
<dbReference type="EMBL" id="JYDJ01000004">
    <property type="protein sequence ID" value="KRX50669.1"/>
    <property type="molecule type" value="Genomic_DNA"/>
</dbReference>
<evidence type="ECO:0000313" key="2">
    <source>
        <dbReference type="Proteomes" id="UP000055048"/>
    </source>
</evidence>
<organism evidence="1 2">
    <name type="scientific">Trichinella murrelli</name>
    <dbReference type="NCBI Taxonomy" id="144512"/>
    <lineage>
        <taxon>Eukaryota</taxon>
        <taxon>Metazoa</taxon>
        <taxon>Ecdysozoa</taxon>
        <taxon>Nematoda</taxon>
        <taxon>Enoplea</taxon>
        <taxon>Dorylaimia</taxon>
        <taxon>Trichinellida</taxon>
        <taxon>Trichinellidae</taxon>
        <taxon>Trichinella</taxon>
    </lineage>
</organism>
<dbReference type="Proteomes" id="UP000055048">
    <property type="component" value="Unassembled WGS sequence"/>
</dbReference>
<comment type="caution">
    <text evidence="1">The sequence shown here is derived from an EMBL/GenBank/DDBJ whole genome shotgun (WGS) entry which is preliminary data.</text>
</comment>
<evidence type="ECO:0000313" key="1">
    <source>
        <dbReference type="EMBL" id="KRX50669.1"/>
    </source>
</evidence>
<reference evidence="1 2" key="1">
    <citation type="submission" date="2015-01" db="EMBL/GenBank/DDBJ databases">
        <title>Evolution of Trichinella species and genotypes.</title>
        <authorList>
            <person name="Korhonen P.K."/>
            <person name="Edoardo P."/>
            <person name="Giuseppe L.R."/>
            <person name="Gasser R.B."/>
        </authorList>
    </citation>
    <scope>NUCLEOTIDE SEQUENCE [LARGE SCALE GENOMIC DNA]</scope>
    <source>
        <strain evidence="1">ISS417</strain>
    </source>
</reference>
<protein>
    <submittedName>
        <fullName evidence="1">Uncharacterized protein</fullName>
    </submittedName>
</protein>
<dbReference type="AlphaFoldDB" id="A0A0V0UI81"/>
<accession>A0A0V0UI81</accession>
<keyword evidence="2" id="KW-1185">Reference proteome</keyword>
<proteinExistence type="predicted"/>
<feature type="non-terminal residue" evidence="1">
    <location>
        <position position="91"/>
    </location>
</feature>
<name>A0A0V0UI81_9BILA</name>